<dbReference type="Proteomes" id="UP000800035">
    <property type="component" value="Unassembled WGS sequence"/>
</dbReference>
<keyword evidence="2" id="KW-1185">Reference proteome</keyword>
<dbReference type="AlphaFoldDB" id="A0A6A5UFA2"/>
<accession>A0A6A5UFA2</accession>
<protein>
    <submittedName>
        <fullName evidence="1">Uncharacterized protein</fullName>
    </submittedName>
</protein>
<name>A0A6A5UFA2_9PLEO</name>
<evidence type="ECO:0000313" key="2">
    <source>
        <dbReference type="Proteomes" id="UP000800035"/>
    </source>
</evidence>
<proteinExistence type="predicted"/>
<gene>
    <name evidence="1" type="ORF">CC80DRAFT_401842</name>
</gene>
<dbReference type="EMBL" id="ML976980">
    <property type="protein sequence ID" value="KAF1961586.1"/>
    <property type="molecule type" value="Genomic_DNA"/>
</dbReference>
<organism evidence="1 2">
    <name type="scientific">Byssothecium circinans</name>
    <dbReference type="NCBI Taxonomy" id="147558"/>
    <lineage>
        <taxon>Eukaryota</taxon>
        <taxon>Fungi</taxon>
        <taxon>Dikarya</taxon>
        <taxon>Ascomycota</taxon>
        <taxon>Pezizomycotina</taxon>
        <taxon>Dothideomycetes</taxon>
        <taxon>Pleosporomycetidae</taxon>
        <taxon>Pleosporales</taxon>
        <taxon>Massarineae</taxon>
        <taxon>Massarinaceae</taxon>
        <taxon>Byssothecium</taxon>
    </lineage>
</organism>
<sequence>MFPPRNATQVTNPVRVCIRICVTDVPGDPLDRTATLGRVFCSKILDRPFQPLPGLLGYDHGHIPPSFDSSNPVSAWFIYDLNVTSELGKEQLNDIPHYVFLASQQRTGELEFIPREMWIEKARERAKIYTWGGRQEQDELREMRNSCQRA</sequence>
<evidence type="ECO:0000313" key="1">
    <source>
        <dbReference type="EMBL" id="KAF1961586.1"/>
    </source>
</evidence>
<reference evidence="1" key="1">
    <citation type="journal article" date="2020" name="Stud. Mycol.">
        <title>101 Dothideomycetes genomes: a test case for predicting lifestyles and emergence of pathogens.</title>
        <authorList>
            <person name="Haridas S."/>
            <person name="Albert R."/>
            <person name="Binder M."/>
            <person name="Bloem J."/>
            <person name="Labutti K."/>
            <person name="Salamov A."/>
            <person name="Andreopoulos B."/>
            <person name="Baker S."/>
            <person name="Barry K."/>
            <person name="Bills G."/>
            <person name="Bluhm B."/>
            <person name="Cannon C."/>
            <person name="Castanera R."/>
            <person name="Culley D."/>
            <person name="Daum C."/>
            <person name="Ezra D."/>
            <person name="Gonzalez J."/>
            <person name="Henrissat B."/>
            <person name="Kuo A."/>
            <person name="Liang C."/>
            <person name="Lipzen A."/>
            <person name="Lutzoni F."/>
            <person name="Magnuson J."/>
            <person name="Mondo S."/>
            <person name="Nolan M."/>
            <person name="Ohm R."/>
            <person name="Pangilinan J."/>
            <person name="Park H.-J."/>
            <person name="Ramirez L."/>
            <person name="Alfaro M."/>
            <person name="Sun H."/>
            <person name="Tritt A."/>
            <person name="Yoshinaga Y."/>
            <person name="Zwiers L.-H."/>
            <person name="Turgeon B."/>
            <person name="Goodwin S."/>
            <person name="Spatafora J."/>
            <person name="Crous P."/>
            <person name="Grigoriev I."/>
        </authorList>
    </citation>
    <scope>NUCLEOTIDE SEQUENCE</scope>
    <source>
        <strain evidence="1">CBS 675.92</strain>
    </source>
</reference>
<dbReference type="OrthoDB" id="4297596at2759"/>